<evidence type="ECO:0000313" key="2">
    <source>
        <dbReference type="EMBL" id="KAK1590017.1"/>
    </source>
</evidence>
<reference evidence="2" key="1">
    <citation type="submission" date="2021-06" db="EMBL/GenBank/DDBJ databases">
        <title>Comparative genomics, transcriptomics and evolutionary studies reveal genomic signatures of adaptation to plant cell wall in hemibiotrophic fungi.</title>
        <authorList>
            <consortium name="DOE Joint Genome Institute"/>
            <person name="Baroncelli R."/>
            <person name="Diaz J.F."/>
            <person name="Benocci T."/>
            <person name="Peng M."/>
            <person name="Battaglia E."/>
            <person name="Haridas S."/>
            <person name="Andreopoulos W."/>
            <person name="Labutti K."/>
            <person name="Pangilinan J."/>
            <person name="Floch G.L."/>
            <person name="Makela M.R."/>
            <person name="Henrissat B."/>
            <person name="Grigoriev I.V."/>
            <person name="Crouch J.A."/>
            <person name="De Vries R.P."/>
            <person name="Sukno S.A."/>
            <person name="Thon M.R."/>
        </authorList>
    </citation>
    <scope>NUCLEOTIDE SEQUENCE</scope>
    <source>
        <strain evidence="2">CBS 125086</strain>
    </source>
</reference>
<accession>A0AAD8PYJ2</accession>
<comment type="caution">
    <text evidence="2">The sequence shown here is derived from an EMBL/GenBank/DDBJ whole genome shotgun (WGS) entry which is preliminary data.</text>
</comment>
<dbReference type="Proteomes" id="UP001230504">
    <property type="component" value="Unassembled WGS sequence"/>
</dbReference>
<protein>
    <submittedName>
        <fullName evidence="2">Uncharacterized protein</fullName>
    </submittedName>
</protein>
<evidence type="ECO:0000313" key="3">
    <source>
        <dbReference type="Proteomes" id="UP001230504"/>
    </source>
</evidence>
<keyword evidence="3" id="KW-1185">Reference proteome</keyword>
<evidence type="ECO:0000256" key="1">
    <source>
        <dbReference type="SAM" id="MobiDB-lite"/>
    </source>
</evidence>
<feature type="region of interest" description="Disordered" evidence="1">
    <location>
        <begin position="17"/>
        <end position="53"/>
    </location>
</feature>
<name>A0AAD8PYJ2_9PEZI</name>
<proteinExistence type="predicted"/>
<dbReference type="RefSeq" id="XP_060413529.1">
    <property type="nucleotide sequence ID" value="XM_060557940.1"/>
</dbReference>
<gene>
    <name evidence="2" type="ORF">LY79DRAFT_555609</name>
</gene>
<dbReference type="AlphaFoldDB" id="A0AAD8PYJ2"/>
<sequence>MISSPRWLLLDIVESREAPGKKSGPSLVSWSPRQEGGKGRESEETAAPSLGLGRVHDGQPRCFLAAPPSWVMVAQLSAEPKRGKARAEDLWPFHPVHRIHHALSSSHDAPVVLSLALTGGVVRSTTTTTTTTTTTNVTTYGARAQNIWL</sequence>
<organism evidence="2 3">
    <name type="scientific">Colletotrichum navitas</name>
    <dbReference type="NCBI Taxonomy" id="681940"/>
    <lineage>
        <taxon>Eukaryota</taxon>
        <taxon>Fungi</taxon>
        <taxon>Dikarya</taxon>
        <taxon>Ascomycota</taxon>
        <taxon>Pezizomycotina</taxon>
        <taxon>Sordariomycetes</taxon>
        <taxon>Hypocreomycetidae</taxon>
        <taxon>Glomerellales</taxon>
        <taxon>Glomerellaceae</taxon>
        <taxon>Colletotrichum</taxon>
        <taxon>Colletotrichum graminicola species complex</taxon>
    </lineage>
</organism>
<dbReference type="EMBL" id="JAHLJV010000034">
    <property type="protein sequence ID" value="KAK1590017.1"/>
    <property type="molecule type" value="Genomic_DNA"/>
</dbReference>
<dbReference type="GeneID" id="85442180"/>